<organism evidence="8 9">
    <name type="scientific">Candidatus Pedobacter colombiensis</name>
    <dbReference type="NCBI Taxonomy" id="3121371"/>
    <lineage>
        <taxon>Bacteria</taxon>
        <taxon>Pseudomonadati</taxon>
        <taxon>Bacteroidota</taxon>
        <taxon>Sphingobacteriia</taxon>
        <taxon>Sphingobacteriales</taxon>
        <taxon>Sphingobacteriaceae</taxon>
        <taxon>Pedobacter</taxon>
    </lineage>
</organism>
<evidence type="ECO:0000256" key="6">
    <source>
        <dbReference type="ARBA" id="ARBA00022825"/>
    </source>
</evidence>
<keyword evidence="2 7" id="KW-0031">Aminopeptidase</keyword>
<name>A0AAJ5W7A0_9SPHI</name>
<dbReference type="InterPro" id="IPR009003">
    <property type="entry name" value="Peptidase_S1_PA"/>
</dbReference>
<keyword evidence="4 7" id="KW-0732">Signal</keyword>
<dbReference type="InterPro" id="IPR043504">
    <property type="entry name" value="Peptidase_S1_PA_chymotrypsin"/>
</dbReference>
<dbReference type="Pfam" id="PF10459">
    <property type="entry name" value="Peptidase_S46"/>
    <property type="match status" value="1"/>
</dbReference>
<protein>
    <recommendedName>
        <fullName evidence="7">Dipeptidyl-peptidase</fullName>
        <ecNumber evidence="7">3.4.14.-</ecNumber>
    </recommendedName>
</protein>
<evidence type="ECO:0000256" key="3">
    <source>
        <dbReference type="ARBA" id="ARBA00022670"/>
    </source>
</evidence>
<dbReference type="GO" id="GO:0008239">
    <property type="term" value="F:dipeptidyl-peptidase activity"/>
    <property type="evidence" value="ECO:0007669"/>
    <property type="project" value="UniProtKB-UniRule"/>
</dbReference>
<dbReference type="PANTHER" id="PTHR38469:SF1">
    <property type="entry name" value="PERIPLASMIC PEPTIDASE SUBFAMILY S1B"/>
    <property type="match status" value="1"/>
</dbReference>
<evidence type="ECO:0000313" key="8">
    <source>
        <dbReference type="EMBL" id="WEK18476.1"/>
    </source>
</evidence>
<dbReference type="InterPro" id="IPR019500">
    <property type="entry name" value="Pep_S46"/>
</dbReference>
<dbReference type="PANTHER" id="PTHR38469">
    <property type="entry name" value="PERIPLASMIC PEPTIDASE SUBFAMILY S1B"/>
    <property type="match status" value="1"/>
</dbReference>
<sequence length="713" mass="80758">MYKKNLFKWSLLTTFLLSFIPKVHADEGMWLLALLEQNAKEMQAMGLNIPIEKITGQDGALSESVIGFGSGCTGSIVSGSGLILTNYHCAYGAILQYVTPTNDIFQNGYWANTVAQELPVKDLVITVNKKILNVSDEVKSQLQSDASGTDNVKNAIGLVIKKYQQKYPKYRVQIRSYKNDAFFVLFLQLQYKDVRLVGVAPKNVTKFGGETDNWMWPRYSADFAYFRVYADKDGAPAAYSKTNIPLGIKNYLHISTTGYKRGDFAMSMGYPSTSDRDATSYKIKEKTQVLNPPMIAVRGLRQSIWEEEMDKSPLIKQGYAEEYANSANYYKNAVGMNFWVNKLNIIQSKEKYEKEWEKWVLKDEASRLKYGSVLAGMEKETTENAKYKRALTYYNECFSTEGIIRFVSSFGLSFLNYTENLKQRPSLRIDLASTTKQHYRNLNHDVDKRVTKALFKLLIDSLPADLQPEIFAVKKLNSAASIDKYIDEVYKNSVFADGVKIQEWLNKPSIDLKDDPMVLLSQSIEKKQREISTQASSNSAKAFKYTAAYTHSLVDFKGGRYYPDADRTIRLSYGTVTDLEMDGKITPFQTTLNGLMAKTVNTTNKDYFLNKKLESIWQGKLYGKYGVNAEMPVCFVTNGDVTGGNSGSPMLNADGSIIGLVFDCNWESMTREFNFNKDLHRVICVDIRYVLLITEKFSGSDRIIKEIEKANQG</sequence>
<accession>A0AAJ5W7A0</accession>
<evidence type="ECO:0000313" key="9">
    <source>
        <dbReference type="Proteomes" id="UP001214530"/>
    </source>
</evidence>
<comment type="function">
    <text evidence="7">Catalyzes the removal of dipeptides from the N-terminus of oligopeptides.</text>
</comment>
<keyword evidence="5 7" id="KW-0378">Hydrolase</keyword>
<feature type="chain" id="PRO_5042314111" description="Dipeptidyl-peptidase" evidence="7">
    <location>
        <begin position="26"/>
        <end position="713"/>
    </location>
</feature>
<dbReference type="GO" id="GO:0006508">
    <property type="term" value="P:proteolysis"/>
    <property type="evidence" value="ECO:0007669"/>
    <property type="project" value="UniProtKB-KW"/>
</dbReference>
<keyword evidence="3 7" id="KW-0645">Protease</keyword>
<comment type="similarity">
    <text evidence="1 7">Belongs to the peptidase S46 family.</text>
</comment>
<evidence type="ECO:0000256" key="5">
    <source>
        <dbReference type="ARBA" id="ARBA00022801"/>
    </source>
</evidence>
<evidence type="ECO:0000256" key="7">
    <source>
        <dbReference type="RuleBase" id="RU366067"/>
    </source>
</evidence>
<dbReference type="GO" id="GO:0070009">
    <property type="term" value="F:serine-type aminopeptidase activity"/>
    <property type="evidence" value="ECO:0007669"/>
    <property type="project" value="UniProtKB-UniRule"/>
</dbReference>
<dbReference type="GO" id="GO:0043171">
    <property type="term" value="P:peptide catabolic process"/>
    <property type="evidence" value="ECO:0007669"/>
    <property type="project" value="UniProtKB-UniRule"/>
</dbReference>
<dbReference type="SUPFAM" id="SSF50494">
    <property type="entry name" value="Trypsin-like serine proteases"/>
    <property type="match status" value="1"/>
</dbReference>
<dbReference type="Gene3D" id="2.40.10.10">
    <property type="entry name" value="Trypsin-like serine proteases"/>
    <property type="match status" value="1"/>
</dbReference>
<evidence type="ECO:0000256" key="1">
    <source>
        <dbReference type="ARBA" id="ARBA00010491"/>
    </source>
</evidence>
<dbReference type="AlphaFoldDB" id="A0AAJ5W7A0"/>
<evidence type="ECO:0000256" key="2">
    <source>
        <dbReference type="ARBA" id="ARBA00022438"/>
    </source>
</evidence>
<dbReference type="Proteomes" id="UP001214530">
    <property type="component" value="Chromosome"/>
</dbReference>
<keyword evidence="6 7" id="KW-0720">Serine protease</keyword>
<evidence type="ECO:0000256" key="4">
    <source>
        <dbReference type="ARBA" id="ARBA00022729"/>
    </source>
</evidence>
<dbReference type="EC" id="3.4.14.-" evidence="7"/>
<gene>
    <name evidence="8" type="ORF">P0Y49_16930</name>
</gene>
<reference evidence="8" key="1">
    <citation type="submission" date="2023-03" db="EMBL/GenBank/DDBJ databases">
        <title>Andean soil-derived lignocellulolytic bacterial consortium as a source of novel taxa and putative plastic-active enzymes.</title>
        <authorList>
            <person name="Diaz-Garcia L."/>
            <person name="Chuvochina M."/>
            <person name="Feuerriegel G."/>
            <person name="Bunk B."/>
            <person name="Sproer C."/>
            <person name="Streit W.R."/>
            <person name="Rodriguez L.M."/>
            <person name="Overmann J."/>
            <person name="Jimenez D.J."/>
        </authorList>
    </citation>
    <scope>NUCLEOTIDE SEQUENCE</scope>
    <source>
        <strain evidence="8">MAG 3858</strain>
    </source>
</reference>
<proteinExistence type="inferred from homology"/>
<dbReference type="EMBL" id="CP119313">
    <property type="protein sequence ID" value="WEK18476.1"/>
    <property type="molecule type" value="Genomic_DNA"/>
</dbReference>
<feature type="signal peptide" evidence="7">
    <location>
        <begin position="1"/>
        <end position="25"/>
    </location>
</feature>